<dbReference type="KEGG" id="scas:SACC_17680"/>
<reference evidence="2 3" key="1">
    <citation type="journal article" date="2022" name="Microbiol. Resour. Announc.">
        <title>Complete Genome Sequence of the Hyperthermophilic and Acidophilic Archaeon Saccharolobus caldissimus Strain HS-3T.</title>
        <authorList>
            <person name="Sakai H.D."/>
            <person name="Kurosawa N."/>
        </authorList>
    </citation>
    <scope>NUCLEOTIDE SEQUENCE [LARGE SCALE GENOMIC DNA]</scope>
    <source>
        <strain evidence="2 3">JCM32116</strain>
    </source>
</reference>
<dbReference type="InterPro" id="IPR012340">
    <property type="entry name" value="NA-bd_OB-fold"/>
</dbReference>
<dbReference type="EMBL" id="AP025226">
    <property type="protein sequence ID" value="BDB98751.1"/>
    <property type="molecule type" value="Genomic_DNA"/>
</dbReference>
<keyword evidence="3" id="KW-1185">Reference proteome</keyword>
<sequence>MNDLELRRKYFEMFERNELPFLECKRCGFRFYYPRIICPRCKSSDIELKVSNGLGKIFAMTRIHKKDGNIITYGIIELSEGFRMYSNIIEDENKKADINESVKVVFIEINKMKYPTFKVI</sequence>
<evidence type="ECO:0000259" key="1">
    <source>
        <dbReference type="Pfam" id="PF12172"/>
    </source>
</evidence>
<protein>
    <recommendedName>
        <fullName evidence="1">ChsH2 rubredoxin-like zinc ribbon domain-containing protein</fullName>
    </recommendedName>
</protein>
<feature type="domain" description="ChsH2 rubredoxin-like zinc ribbon" evidence="1">
    <location>
        <begin position="15"/>
        <end position="47"/>
    </location>
</feature>
<dbReference type="SUPFAM" id="SSF50249">
    <property type="entry name" value="Nucleic acid-binding proteins"/>
    <property type="match status" value="1"/>
</dbReference>
<dbReference type="GeneID" id="68866497"/>
<dbReference type="InterPro" id="IPR022002">
    <property type="entry name" value="ChsH2_Znr"/>
</dbReference>
<evidence type="ECO:0000313" key="3">
    <source>
        <dbReference type="Proteomes" id="UP001319921"/>
    </source>
</evidence>
<accession>A0AAQ4CSH0</accession>
<dbReference type="PANTHER" id="PTHR34075">
    <property type="entry name" value="BLR3430 PROTEIN"/>
    <property type="match status" value="1"/>
</dbReference>
<dbReference type="RefSeq" id="WP_229569124.1">
    <property type="nucleotide sequence ID" value="NZ_AP025226.1"/>
</dbReference>
<dbReference type="PANTHER" id="PTHR34075:SF5">
    <property type="entry name" value="BLR3430 PROTEIN"/>
    <property type="match status" value="1"/>
</dbReference>
<gene>
    <name evidence="2" type="ORF">SACC_17680</name>
</gene>
<dbReference type="Gene3D" id="6.10.30.10">
    <property type="match status" value="1"/>
</dbReference>
<dbReference type="Pfam" id="PF12172">
    <property type="entry name" value="zf-ChsH2"/>
    <property type="match status" value="1"/>
</dbReference>
<dbReference type="AlphaFoldDB" id="A0AAQ4CSH0"/>
<dbReference type="InterPro" id="IPR052513">
    <property type="entry name" value="Thioester_dehydratase-like"/>
</dbReference>
<dbReference type="Proteomes" id="UP001319921">
    <property type="component" value="Chromosome"/>
</dbReference>
<proteinExistence type="predicted"/>
<organism evidence="2 3">
    <name type="scientific">Saccharolobus caldissimus</name>
    <dbReference type="NCBI Taxonomy" id="1702097"/>
    <lineage>
        <taxon>Archaea</taxon>
        <taxon>Thermoproteota</taxon>
        <taxon>Thermoprotei</taxon>
        <taxon>Sulfolobales</taxon>
        <taxon>Sulfolobaceae</taxon>
        <taxon>Saccharolobus</taxon>
    </lineage>
</organism>
<evidence type="ECO:0000313" key="2">
    <source>
        <dbReference type="EMBL" id="BDB98751.1"/>
    </source>
</evidence>
<name>A0AAQ4CSH0_9CREN</name>